<evidence type="ECO:0000259" key="10">
    <source>
        <dbReference type="PROSITE" id="PS50026"/>
    </source>
</evidence>
<organism evidence="11 12">
    <name type="scientific">Strongylocentrotus purpuratus</name>
    <name type="common">Purple sea urchin</name>
    <dbReference type="NCBI Taxonomy" id="7668"/>
    <lineage>
        <taxon>Eukaryota</taxon>
        <taxon>Metazoa</taxon>
        <taxon>Echinodermata</taxon>
        <taxon>Eleutherozoa</taxon>
        <taxon>Echinozoa</taxon>
        <taxon>Echinoidea</taxon>
        <taxon>Euechinoidea</taxon>
        <taxon>Echinacea</taxon>
        <taxon>Camarodonta</taxon>
        <taxon>Echinidea</taxon>
        <taxon>Strongylocentrotidae</taxon>
        <taxon>Strongylocentrotus</taxon>
    </lineage>
</organism>
<dbReference type="AlphaFoldDB" id="A0A7M7T3W1"/>
<dbReference type="InterPro" id="IPR000742">
    <property type="entry name" value="EGF"/>
</dbReference>
<name>A0A7M7T3W1_STRPU</name>
<dbReference type="EnsemblMetazoa" id="XM_030996077">
    <property type="protein sequence ID" value="XP_030851937"/>
    <property type="gene ID" value="LOC590765"/>
</dbReference>
<evidence type="ECO:0000256" key="5">
    <source>
        <dbReference type="ARBA" id="ARBA00022989"/>
    </source>
</evidence>
<dbReference type="InParanoid" id="A0A7M7T3W1"/>
<dbReference type="RefSeq" id="XP_030851937.1">
    <property type="nucleotide sequence ID" value="XM_030996077.1"/>
</dbReference>
<evidence type="ECO:0000256" key="1">
    <source>
        <dbReference type="ARBA" id="ARBA00004651"/>
    </source>
</evidence>
<dbReference type="PROSITE" id="PS50026">
    <property type="entry name" value="EGF_3"/>
    <property type="match status" value="1"/>
</dbReference>
<feature type="disulfide bond" evidence="7">
    <location>
        <begin position="596"/>
        <end position="605"/>
    </location>
</feature>
<dbReference type="Proteomes" id="UP000007110">
    <property type="component" value="Unassembled WGS sequence"/>
</dbReference>
<evidence type="ECO:0000313" key="12">
    <source>
        <dbReference type="Proteomes" id="UP000007110"/>
    </source>
</evidence>
<feature type="transmembrane region" description="Helical" evidence="9">
    <location>
        <begin position="759"/>
        <end position="780"/>
    </location>
</feature>
<dbReference type="Pfam" id="PF12036">
    <property type="entry name" value="DUF3522"/>
    <property type="match status" value="1"/>
</dbReference>
<feature type="transmembrane region" description="Helical" evidence="9">
    <location>
        <begin position="725"/>
        <end position="747"/>
    </location>
</feature>
<comment type="subcellular location">
    <subcellularLocation>
        <location evidence="1">Cell membrane</location>
        <topology evidence="1">Multi-pass membrane protein</topology>
    </subcellularLocation>
</comment>
<feature type="transmembrane region" description="Helical" evidence="9">
    <location>
        <begin position="16"/>
        <end position="36"/>
    </location>
</feature>
<keyword evidence="3" id="KW-1003">Cell membrane</keyword>
<keyword evidence="7" id="KW-0245">EGF-like domain</keyword>
<keyword evidence="6 9" id="KW-0472">Membrane</keyword>
<proteinExistence type="inferred from homology"/>
<feature type="transmembrane region" description="Helical" evidence="9">
    <location>
        <begin position="674"/>
        <end position="694"/>
    </location>
</feature>
<evidence type="ECO:0000256" key="6">
    <source>
        <dbReference type="ARBA" id="ARBA00023136"/>
    </source>
</evidence>
<reference evidence="11" key="2">
    <citation type="submission" date="2021-01" db="UniProtKB">
        <authorList>
            <consortium name="EnsemblMetazoa"/>
        </authorList>
    </citation>
    <scope>IDENTIFICATION</scope>
</reference>
<dbReference type="OMA" id="PEDTMMA"/>
<dbReference type="PANTHER" id="PTHR14319">
    <property type="entry name" value="FIVE-SPAN TRANSMEMBRANE PROTEIN M83"/>
    <property type="match status" value="1"/>
</dbReference>
<feature type="region of interest" description="Disordered" evidence="8">
    <location>
        <begin position="317"/>
        <end position="340"/>
    </location>
</feature>
<dbReference type="KEGG" id="spu:590765"/>
<evidence type="ECO:0000256" key="9">
    <source>
        <dbReference type="SAM" id="Phobius"/>
    </source>
</evidence>
<comment type="caution">
    <text evidence="7">Lacks conserved residue(s) required for the propagation of feature annotation.</text>
</comment>
<evidence type="ECO:0000256" key="7">
    <source>
        <dbReference type="PROSITE-ProRule" id="PRU00076"/>
    </source>
</evidence>
<feature type="transmembrane region" description="Helical" evidence="9">
    <location>
        <begin position="701"/>
        <end position="719"/>
    </location>
</feature>
<evidence type="ECO:0000256" key="4">
    <source>
        <dbReference type="ARBA" id="ARBA00022692"/>
    </source>
</evidence>
<evidence type="ECO:0000256" key="2">
    <source>
        <dbReference type="ARBA" id="ARBA00005542"/>
    </source>
</evidence>
<evidence type="ECO:0000256" key="3">
    <source>
        <dbReference type="ARBA" id="ARBA00022475"/>
    </source>
</evidence>
<dbReference type="PROSITE" id="PS01186">
    <property type="entry name" value="EGF_2"/>
    <property type="match status" value="1"/>
</dbReference>
<dbReference type="PANTHER" id="PTHR14319:SF3">
    <property type="entry name" value="TRANSMEMBRANE PROTEIN-LIKE PROTEIN"/>
    <property type="match status" value="1"/>
</dbReference>
<reference evidence="12" key="1">
    <citation type="submission" date="2015-02" db="EMBL/GenBank/DDBJ databases">
        <title>Genome sequencing for Strongylocentrotus purpuratus.</title>
        <authorList>
            <person name="Murali S."/>
            <person name="Liu Y."/>
            <person name="Vee V."/>
            <person name="English A."/>
            <person name="Wang M."/>
            <person name="Skinner E."/>
            <person name="Han Y."/>
            <person name="Muzny D.M."/>
            <person name="Worley K.C."/>
            <person name="Gibbs R.A."/>
        </authorList>
    </citation>
    <scope>NUCLEOTIDE SEQUENCE</scope>
</reference>
<protein>
    <recommendedName>
        <fullName evidence="10">EGF-like domain-containing protein</fullName>
    </recommendedName>
</protein>
<dbReference type="PROSITE" id="PS00022">
    <property type="entry name" value="EGF_1"/>
    <property type="match status" value="1"/>
</dbReference>
<keyword evidence="5 9" id="KW-1133">Transmembrane helix</keyword>
<keyword evidence="4 9" id="KW-0812">Transmembrane</keyword>
<evidence type="ECO:0000256" key="8">
    <source>
        <dbReference type="SAM" id="MobiDB-lite"/>
    </source>
</evidence>
<dbReference type="GO" id="GO:0005886">
    <property type="term" value="C:plasma membrane"/>
    <property type="evidence" value="ECO:0007669"/>
    <property type="project" value="UniProtKB-SubCell"/>
</dbReference>
<comment type="similarity">
    <text evidence="2">Belongs to the TMEM8 family.</text>
</comment>
<keyword evidence="7" id="KW-1015">Disulfide bond</keyword>
<feature type="domain" description="EGF-like" evidence="10">
    <location>
        <begin position="567"/>
        <end position="606"/>
    </location>
</feature>
<dbReference type="FunCoup" id="A0A7M7T3W1">
    <property type="interactions" value="1070"/>
</dbReference>
<sequence length="840" mass="93331">MKMSLGCRYESKRKSLVGTVISLDLLTCLFNILMVLSGSHRVDCSELTSGEQLYSLKQLKEYENYGHIALFRFRVPSQVTHAKWYVNKVVSHPDCDDIDINVAMEAGSLPIINPYNTSFPENTAVSGALSFTIPQGSSSLILESLRVRQGDWFIAVYRKKQDNKIQQAGLGTSCHYLANSIMTYDRLTHLETLSSTGSAAVTLAEDSNNVLYKFYVESNMAAISFFIEECEAWSSNKSLKQSCPVRMFVQPERLPDFESPFVLCLHGGEGNFSGCSLYVSPAMRDTWYYLNVTKVSDDQHLKVDITITVNATTCQDPLSEAHPVKPSPPTPSETNADFSSSLLPNPVDFGTLLEPTTTIISDLANALQTNDLDNALQTNNLTNVTTASPTGTTPTLIPTTSVPLTTPAPAEDIALCPVVDPLSVNYFNGSVAKEFFSNQINLTEMLYYPSRDEPFIATFKLGVDDLGGTIELYSNVIDVPSLAQNITSTLCLKKDTPPFWNGTSLDCDEDMMMSEGIDANSVASFYYPFPSAGTWYAAQYATCTELNSLTEERVPCHANLSIAMRVMMTSCIGNCGPHGRCDVHHQDGIQFYACRCSDGYRGWSCTDDDEVSSSNFLIKVLFVTLSNIVFLCDALLCLYRHHFPEAVSFLATCFFSTMYHACDSSPVCITDYDTLQFCDFFASFMSILLILIAMARLPRSLKATIHIVGVYVLAFFAQWDRFSLWSIAVPLGAGILILAISWGIRMYKRRKLYPSWRRWLFFIVPGTLLAVLGLSVNAALETESNYYIVHSTWHICMGLGTLLLIPPREKASSKPRDSDSERLIMILDNNTMPDDDADIY</sequence>
<feature type="disulfide bond" evidence="7">
    <location>
        <begin position="571"/>
        <end position="581"/>
    </location>
</feature>
<dbReference type="OrthoDB" id="69646at2759"/>
<feature type="transmembrane region" description="Helical" evidence="9">
    <location>
        <begin position="786"/>
        <end position="805"/>
    </location>
</feature>
<evidence type="ECO:0000313" key="11">
    <source>
        <dbReference type="EnsemblMetazoa" id="XP_030851937"/>
    </source>
</evidence>
<dbReference type="GeneID" id="590765"/>
<accession>A0A7M7T3W1</accession>
<dbReference type="InterPro" id="IPR021910">
    <property type="entry name" value="NGX6/PGAP6/MYMK"/>
</dbReference>
<keyword evidence="12" id="KW-1185">Reference proteome</keyword>